<evidence type="ECO:0000313" key="1">
    <source>
        <dbReference type="EMBL" id="MBD8036315.1"/>
    </source>
</evidence>
<organism evidence="1 2">
    <name type="scientific">Solibacillus faecavium</name>
    <dbReference type="NCBI Taxonomy" id="2762221"/>
    <lineage>
        <taxon>Bacteria</taxon>
        <taxon>Bacillati</taxon>
        <taxon>Bacillota</taxon>
        <taxon>Bacilli</taxon>
        <taxon>Bacillales</taxon>
        <taxon>Caryophanaceae</taxon>
        <taxon>Solibacillus</taxon>
    </lineage>
</organism>
<dbReference type="InterPro" id="IPR038692">
    <property type="entry name" value="Cthe_2751_sf"/>
</dbReference>
<proteinExistence type="predicted"/>
<reference evidence="1 2" key="1">
    <citation type="submission" date="2020-08" db="EMBL/GenBank/DDBJ databases">
        <title>A Genomic Blueprint of the Chicken Gut Microbiome.</title>
        <authorList>
            <person name="Gilroy R."/>
            <person name="Ravi A."/>
            <person name="Getino M."/>
            <person name="Pursley I."/>
            <person name="Horton D.L."/>
            <person name="Alikhan N.-F."/>
            <person name="Baker D."/>
            <person name="Gharbi K."/>
            <person name="Hall N."/>
            <person name="Watson M."/>
            <person name="Adriaenssens E.M."/>
            <person name="Foster-Nyarko E."/>
            <person name="Jarju S."/>
            <person name="Secka A."/>
            <person name="Antonio M."/>
            <person name="Oren A."/>
            <person name="Chaudhuri R."/>
            <person name="La Ragione R.M."/>
            <person name="Hildebrand F."/>
            <person name="Pallen M.J."/>
        </authorList>
    </citation>
    <scope>NUCLEOTIDE SEQUENCE [LARGE SCALE GENOMIC DNA]</scope>
    <source>
        <strain evidence="1 2">A46</strain>
    </source>
</reference>
<gene>
    <name evidence="1" type="ORF">H9635_06125</name>
</gene>
<protein>
    <recommendedName>
        <fullName evidence="3">DUF5071 domain-containing protein</fullName>
    </recommendedName>
</protein>
<name>A0ABR8XWK2_9BACL</name>
<dbReference type="Gene3D" id="1.25.40.750">
    <property type="entry name" value="Domain of unknown function DUF5071"/>
    <property type="match status" value="1"/>
</dbReference>
<accession>A0ABR8XWK2</accession>
<evidence type="ECO:0008006" key="3">
    <source>
        <dbReference type="Google" id="ProtNLM"/>
    </source>
</evidence>
<dbReference type="EMBL" id="JACSPZ010000002">
    <property type="protein sequence ID" value="MBD8036315.1"/>
    <property type="molecule type" value="Genomic_DNA"/>
</dbReference>
<comment type="caution">
    <text evidence="1">The sequence shown here is derived from an EMBL/GenBank/DDBJ whole genome shotgun (WGS) entry which is preliminary data.</text>
</comment>
<dbReference type="Proteomes" id="UP000619101">
    <property type="component" value="Unassembled WGS sequence"/>
</dbReference>
<sequence length="153" mass="18022">MNREEIKHYVNELHWHLPEETQQDAINWLVANMPLNQLASVFPTYGKSYWQNSVKVVMEIGYPYNIAAFPNMVELFQDLNWPGAEDAVQYFQTLEKQIVTPFLEAGGKQAMIEQDEQWLWFLYAVCERLQMDRADFRDGTVFDAMEETYARDA</sequence>
<keyword evidence="2" id="KW-1185">Reference proteome</keyword>
<dbReference type="RefSeq" id="WP_191699266.1">
    <property type="nucleotide sequence ID" value="NZ_JACSPZ010000002.1"/>
</dbReference>
<evidence type="ECO:0000313" key="2">
    <source>
        <dbReference type="Proteomes" id="UP000619101"/>
    </source>
</evidence>